<dbReference type="InterPro" id="IPR015856">
    <property type="entry name" value="ABC_transpr_CbiO/EcfA_su"/>
</dbReference>
<dbReference type="PROSITE" id="PS00211">
    <property type="entry name" value="ABC_TRANSPORTER_1"/>
    <property type="match status" value="1"/>
</dbReference>
<protein>
    <submittedName>
        <fullName evidence="10">HMP/thiamine import ATP-binding protein YkoD</fullName>
        <ecNumber evidence="10">3.6.3.-</ecNumber>
    </submittedName>
</protein>
<organism evidence="10 11">
    <name type="scientific">Urinicoccus massiliensis</name>
    <dbReference type="NCBI Taxonomy" id="1723382"/>
    <lineage>
        <taxon>Bacteria</taxon>
        <taxon>Bacillati</taxon>
        <taxon>Bacillota</taxon>
        <taxon>Tissierellia</taxon>
        <taxon>Tissierellales</taxon>
        <taxon>Peptoniphilaceae</taxon>
        <taxon>Urinicoccus</taxon>
    </lineage>
</organism>
<comment type="caution">
    <text evidence="10">The sequence shown here is derived from an EMBL/GenBank/DDBJ whole genome shotgun (WGS) entry which is preliminary data.</text>
</comment>
<keyword evidence="5" id="KW-0547">Nucleotide-binding</keyword>
<name>A0A8H2M339_9FIRM</name>
<evidence type="ECO:0000313" key="11">
    <source>
        <dbReference type="Proteomes" id="UP000377798"/>
    </source>
</evidence>
<dbReference type="Proteomes" id="UP000377798">
    <property type="component" value="Unassembled WGS sequence"/>
</dbReference>
<dbReference type="InterPro" id="IPR050095">
    <property type="entry name" value="ECF_ABC_transporter_ATP-bd"/>
</dbReference>
<evidence type="ECO:0000256" key="3">
    <source>
        <dbReference type="ARBA" id="ARBA00022448"/>
    </source>
</evidence>
<evidence type="ECO:0000256" key="8">
    <source>
        <dbReference type="ARBA" id="ARBA00023136"/>
    </source>
</evidence>
<dbReference type="InterPro" id="IPR027417">
    <property type="entry name" value="P-loop_NTPase"/>
</dbReference>
<dbReference type="Pfam" id="PF00005">
    <property type="entry name" value="ABC_tran"/>
    <property type="match status" value="2"/>
</dbReference>
<dbReference type="PROSITE" id="PS50893">
    <property type="entry name" value="ABC_TRANSPORTER_2"/>
    <property type="match status" value="2"/>
</dbReference>
<evidence type="ECO:0000256" key="7">
    <source>
        <dbReference type="ARBA" id="ARBA00022967"/>
    </source>
</evidence>
<evidence type="ECO:0000256" key="1">
    <source>
        <dbReference type="ARBA" id="ARBA00004202"/>
    </source>
</evidence>
<dbReference type="GO" id="GO:0005524">
    <property type="term" value="F:ATP binding"/>
    <property type="evidence" value="ECO:0007669"/>
    <property type="project" value="UniProtKB-KW"/>
</dbReference>
<dbReference type="InterPro" id="IPR017871">
    <property type="entry name" value="ABC_transporter-like_CS"/>
</dbReference>
<feature type="domain" description="ABC transporter" evidence="9">
    <location>
        <begin position="4"/>
        <end position="242"/>
    </location>
</feature>
<dbReference type="GO" id="GO:0042626">
    <property type="term" value="F:ATPase-coupled transmembrane transporter activity"/>
    <property type="evidence" value="ECO:0007669"/>
    <property type="project" value="TreeGrafter"/>
</dbReference>
<keyword evidence="11" id="KW-1185">Reference proteome</keyword>
<dbReference type="PANTHER" id="PTHR43553">
    <property type="entry name" value="HEAVY METAL TRANSPORTER"/>
    <property type="match status" value="1"/>
</dbReference>
<dbReference type="RefSeq" id="WP_131748095.1">
    <property type="nucleotide sequence ID" value="NZ_CAACYI010000001.1"/>
</dbReference>
<keyword evidence="3" id="KW-0813">Transport</keyword>
<sequence length="545" mass="61450">MEILKVENFSFKYPGEGPWILNNVDFSLKEGEFVLLTGLSASGKTTLLRQCKKPLAAFGDKKGRIFFQGKELDQLTLREDAQGIGFVQQDPQNQIVTDKVWHELAFGLESLGLDQETMRLRVGEIASFFGMEPWFLKKVRDLSGGQLQMVNLASILCMQPKLLLLDEPTAMLDPIASLEFFQGLNRVCQELGITVLVSEHRLTEPYALAKRILFLQDGKIAFDGDPRSFAQEMKKNPQAILESLPSPVQIYAKSSWTDQVPLTVGEALRSRPKIERRDLGDQDREGFADGPSLLSMEKIYFRYQKEGPDVLKGVNFDLKKGEIHAILGGNGAGKSSLLKVIAGVEEAHRGKIFHEGVRRKPGTRPEDLALVPQHPKALFVYKRAREELEEMTQDQEALKKVIEDFDLGGILDHHPFDLSGGEMERLALAKIFLKRPKILLLDEPTKGMDGDFKLKFKGLLRDYLQEGGSVLMVSHDVEFCAETAHRCSLFFNGECISQGSRREFFSGNHFYTTAANKIFRKENPNILTVEDAVEAINFDQERERI</sequence>
<reference evidence="10 11" key="1">
    <citation type="submission" date="2019-02" db="EMBL/GenBank/DDBJ databases">
        <authorList>
            <consortium name="Pathogen Informatics"/>
        </authorList>
    </citation>
    <scope>NUCLEOTIDE SEQUENCE [LARGE SCALE GENOMIC DNA]</scope>
    <source>
        <strain evidence="10 11">3012STDY7089603</strain>
    </source>
</reference>
<keyword evidence="10" id="KW-0378">Hydrolase</keyword>
<keyword evidence="8" id="KW-0472">Membrane</keyword>
<evidence type="ECO:0000256" key="2">
    <source>
        <dbReference type="ARBA" id="ARBA00005417"/>
    </source>
</evidence>
<feature type="domain" description="ABC transporter" evidence="9">
    <location>
        <begin position="294"/>
        <end position="517"/>
    </location>
</feature>
<dbReference type="AlphaFoldDB" id="A0A8H2M339"/>
<dbReference type="EMBL" id="CAACYI010000001">
    <property type="protein sequence ID" value="VFB15699.1"/>
    <property type="molecule type" value="Genomic_DNA"/>
</dbReference>
<evidence type="ECO:0000256" key="4">
    <source>
        <dbReference type="ARBA" id="ARBA00022475"/>
    </source>
</evidence>
<evidence type="ECO:0000256" key="6">
    <source>
        <dbReference type="ARBA" id="ARBA00022840"/>
    </source>
</evidence>
<comment type="subcellular location">
    <subcellularLocation>
        <location evidence="1">Cell membrane</location>
        <topology evidence="1">Peripheral membrane protein</topology>
    </subcellularLocation>
</comment>
<dbReference type="GO" id="GO:0043190">
    <property type="term" value="C:ATP-binding cassette (ABC) transporter complex"/>
    <property type="evidence" value="ECO:0007669"/>
    <property type="project" value="TreeGrafter"/>
</dbReference>
<evidence type="ECO:0000259" key="9">
    <source>
        <dbReference type="PROSITE" id="PS50893"/>
    </source>
</evidence>
<proteinExistence type="inferred from homology"/>
<gene>
    <name evidence="10" type="primary">ykoD_1</name>
    <name evidence="10" type="ORF">NCTC13150_00201</name>
</gene>
<dbReference type="InterPro" id="IPR003593">
    <property type="entry name" value="AAA+_ATPase"/>
</dbReference>
<dbReference type="InterPro" id="IPR003439">
    <property type="entry name" value="ABC_transporter-like_ATP-bd"/>
</dbReference>
<keyword evidence="6 10" id="KW-0067">ATP-binding</keyword>
<dbReference type="SUPFAM" id="SSF52540">
    <property type="entry name" value="P-loop containing nucleoside triphosphate hydrolases"/>
    <property type="match status" value="2"/>
</dbReference>
<keyword evidence="7" id="KW-1278">Translocase</keyword>
<evidence type="ECO:0000313" key="10">
    <source>
        <dbReference type="EMBL" id="VFB15699.1"/>
    </source>
</evidence>
<accession>A0A8H2M339</accession>
<dbReference type="Gene3D" id="3.40.50.300">
    <property type="entry name" value="P-loop containing nucleotide triphosphate hydrolases"/>
    <property type="match status" value="2"/>
</dbReference>
<keyword evidence="4" id="KW-1003">Cell membrane</keyword>
<dbReference type="SMART" id="SM00382">
    <property type="entry name" value="AAA"/>
    <property type="match status" value="2"/>
</dbReference>
<dbReference type="EC" id="3.6.3.-" evidence="10"/>
<comment type="similarity">
    <text evidence="2">Belongs to the ABC transporter superfamily.</text>
</comment>
<dbReference type="CDD" id="cd03225">
    <property type="entry name" value="ABC_cobalt_CbiO_domain1"/>
    <property type="match status" value="1"/>
</dbReference>
<dbReference type="GO" id="GO:0016887">
    <property type="term" value="F:ATP hydrolysis activity"/>
    <property type="evidence" value="ECO:0007669"/>
    <property type="project" value="InterPro"/>
</dbReference>
<evidence type="ECO:0000256" key="5">
    <source>
        <dbReference type="ARBA" id="ARBA00022741"/>
    </source>
</evidence>